<name>A0A565CRM7_9BRAS</name>
<evidence type="ECO:0000256" key="1">
    <source>
        <dbReference type="SAM" id="MobiDB-lite"/>
    </source>
</evidence>
<proteinExistence type="predicted"/>
<reference evidence="2" key="1">
    <citation type="submission" date="2019-07" db="EMBL/GenBank/DDBJ databases">
        <authorList>
            <person name="Dittberner H."/>
        </authorList>
    </citation>
    <scope>NUCLEOTIDE SEQUENCE [LARGE SCALE GENOMIC DNA]</scope>
</reference>
<feature type="region of interest" description="Disordered" evidence="1">
    <location>
        <begin position="12"/>
        <end position="41"/>
    </location>
</feature>
<comment type="caution">
    <text evidence="2">The sequence shown here is derived from an EMBL/GenBank/DDBJ whole genome shotgun (WGS) entry which is preliminary data.</text>
</comment>
<dbReference type="Proteomes" id="UP000489600">
    <property type="component" value="Unassembled WGS sequence"/>
</dbReference>
<keyword evidence="3" id="KW-1185">Reference proteome</keyword>
<feature type="compositionally biased region" description="Polar residues" evidence="1">
    <location>
        <begin position="12"/>
        <end position="21"/>
    </location>
</feature>
<protein>
    <submittedName>
        <fullName evidence="2">Uncharacterized protein</fullName>
    </submittedName>
</protein>
<gene>
    <name evidence="2" type="ORF">ANE_LOCUS26804</name>
</gene>
<evidence type="ECO:0000313" key="3">
    <source>
        <dbReference type="Proteomes" id="UP000489600"/>
    </source>
</evidence>
<dbReference type="EMBL" id="CABITT030000008">
    <property type="protein sequence ID" value="VVB16360.1"/>
    <property type="molecule type" value="Genomic_DNA"/>
</dbReference>
<sequence>MLHIRRCSAVQIHQSSRNSAPPSIRRQEALQKTGGSSPPSAGDVVVVVSRHSAPTNCSVVCRTVTRLVVLLSLPAPTARELTGIRDRRLVLPAKLEFPNPREPPDPPIPPDPPPRYLSPASYIALKTLSPYFIVASPELWKSRAAKSDAPPDAASVLLGPVGFTHDGYLRARYLLYREKIKVFWILKSCNVLSVDEFNSTIFHPFEHGRIFFPLMESGRIPVRYAGNFKVTW</sequence>
<organism evidence="2 3">
    <name type="scientific">Arabis nemorensis</name>
    <dbReference type="NCBI Taxonomy" id="586526"/>
    <lineage>
        <taxon>Eukaryota</taxon>
        <taxon>Viridiplantae</taxon>
        <taxon>Streptophyta</taxon>
        <taxon>Embryophyta</taxon>
        <taxon>Tracheophyta</taxon>
        <taxon>Spermatophyta</taxon>
        <taxon>Magnoliopsida</taxon>
        <taxon>eudicotyledons</taxon>
        <taxon>Gunneridae</taxon>
        <taxon>Pentapetalae</taxon>
        <taxon>rosids</taxon>
        <taxon>malvids</taxon>
        <taxon>Brassicales</taxon>
        <taxon>Brassicaceae</taxon>
        <taxon>Arabideae</taxon>
        <taxon>Arabis</taxon>
    </lineage>
</organism>
<evidence type="ECO:0000313" key="2">
    <source>
        <dbReference type="EMBL" id="VVB16360.1"/>
    </source>
</evidence>
<dbReference type="AlphaFoldDB" id="A0A565CRM7"/>
<accession>A0A565CRM7</accession>